<keyword evidence="2" id="KW-0732">Signal</keyword>
<reference evidence="3" key="1">
    <citation type="submission" date="2019-12" db="EMBL/GenBank/DDBJ databases">
        <title>An insight into the sialome of adult female Ixodes ricinus ticks feeding for 6 days.</title>
        <authorList>
            <person name="Perner J."/>
            <person name="Ribeiro J.M.C."/>
        </authorList>
    </citation>
    <scope>NUCLEOTIDE SEQUENCE</scope>
    <source>
        <strain evidence="3">Semi-engorged</strain>
        <tissue evidence="3">Salivary glands</tissue>
    </source>
</reference>
<dbReference type="AlphaFoldDB" id="A0A6B0UYT2"/>
<sequence length="178" mass="19008">MLYHVGLALVQALGAVLSGQDALACGEDAQRVDDQCLLIGARCRHVSARPHDGPLGQHLGRGQTGLATARRHHLPVGRHQRRGTAHAHPLGSGGDTGDGDGGDDGRGPVLSGVALGRVHVSGGLALLQLQVETLKRSHVVLLNRQVSRQQHLLLGRIQLRQVGMVVQRLLDHLHRLHV</sequence>
<name>A0A6B0UYT2_IXORI</name>
<feature type="signal peptide" evidence="2">
    <location>
        <begin position="1"/>
        <end position="18"/>
    </location>
</feature>
<evidence type="ECO:0000256" key="1">
    <source>
        <dbReference type="SAM" id="MobiDB-lite"/>
    </source>
</evidence>
<feature type="compositionally biased region" description="Basic residues" evidence="1">
    <location>
        <begin position="75"/>
        <end position="85"/>
    </location>
</feature>
<feature type="chain" id="PRO_5025585924" evidence="2">
    <location>
        <begin position="19"/>
        <end position="178"/>
    </location>
</feature>
<proteinExistence type="predicted"/>
<organism evidence="3">
    <name type="scientific">Ixodes ricinus</name>
    <name type="common">Common tick</name>
    <name type="synonym">Acarus ricinus</name>
    <dbReference type="NCBI Taxonomy" id="34613"/>
    <lineage>
        <taxon>Eukaryota</taxon>
        <taxon>Metazoa</taxon>
        <taxon>Ecdysozoa</taxon>
        <taxon>Arthropoda</taxon>
        <taxon>Chelicerata</taxon>
        <taxon>Arachnida</taxon>
        <taxon>Acari</taxon>
        <taxon>Parasitiformes</taxon>
        <taxon>Ixodida</taxon>
        <taxon>Ixodoidea</taxon>
        <taxon>Ixodidae</taxon>
        <taxon>Ixodinae</taxon>
        <taxon>Ixodes</taxon>
    </lineage>
</organism>
<protein>
    <submittedName>
        <fullName evidence="3">Putative secreted protein</fullName>
    </submittedName>
</protein>
<evidence type="ECO:0000313" key="3">
    <source>
        <dbReference type="EMBL" id="MXU95103.1"/>
    </source>
</evidence>
<accession>A0A6B0UYT2</accession>
<evidence type="ECO:0000256" key="2">
    <source>
        <dbReference type="SAM" id="SignalP"/>
    </source>
</evidence>
<dbReference type="EMBL" id="GIFC01013020">
    <property type="protein sequence ID" value="MXU95103.1"/>
    <property type="molecule type" value="Transcribed_RNA"/>
</dbReference>
<feature type="region of interest" description="Disordered" evidence="1">
    <location>
        <begin position="75"/>
        <end position="108"/>
    </location>
</feature>